<gene>
    <name evidence="7" type="ORF">R3P38DRAFT_3368800</name>
</gene>
<dbReference type="Gene3D" id="3.50.50.60">
    <property type="entry name" value="FAD/NAD(P)-binding domain"/>
    <property type="match status" value="1"/>
</dbReference>
<comment type="similarity">
    <text evidence="1">Belongs to the paxM FAD-dependent monooxygenase family.</text>
</comment>
<dbReference type="Pfam" id="PF01494">
    <property type="entry name" value="FAD_binding_3"/>
    <property type="match status" value="1"/>
</dbReference>
<evidence type="ECO:0000256" key="3">
    <source>
        <dbReference type="ARBA" id="ARBA00022827"/>
    </source>
</evidence>
<protein>
    <submittedName>
        <fullName evidence="7">6-hydroxynicotinate 3-monooxygenase</fullName>
    </submittedName>
</protein>
<name>A0AAW0A3V5_9AGAR</name>
<dbReference type="EMBL" id="JAWWNJ010000086">
    <property type="protein sequence ID" value="KAK7000769.1"/>
    <property type="molecule type" value="Genomic_DNA"/>
</dbReference>
<dbReference type="PANTHER" id="PTHR13789">
    <property type="entry name" value="MONOOXYGENASE"/>
    <property type="match status" value="1"/>
</dbReference>
<keyword evidence="3" id="KW-0274">FAD</keyword>
<accession>A0AAW0A3V5</accession>
<dbReference type="PRINTS" id="PR00420">
    <property type="entry name" value="RNGMNOXGNASE"/>
</dbReference>
<proteinExistence type="inferred from homology"/>
<evidence type="ECO:0000313" key="8">
    <source>
        <dbReference type="Proteomes" id="UP001362999"/>
    </source>
</evidence>
<evidence type="ECO:0000256" key="4">
    <source>
        <dbReference type="ARBA" id="ARBA00023002"/>
    </source>
</evidence>
<feature type="domain" description="FAD-binding" evidence="6">
    <location>
        <begin position="43"/>
        <end position="390"/>
    </location>
</feature>
<reference evidence="7 8" key="1">
    <citation type="journal article" date="2024" name="J Genomics">
        <title>Draft genome sequencing and assembly of Favolaschia claudopus CIRM-BRFM 2984 isolated from oak limbs.</title>
        <authorList>
            <person name="Navarro D."/>
            <person name="Drula E."/>
            <person name="Chaduli D."/>
            <person name="Cazenave R."/>
            <person name="Ahrendt S."/>
            <person name="Wang J."/>
            <person name="Lipzen A."/>
            <person name="Daum C."/>
            <person name="Barry K."/>
            <person name="Grigoriev I.V."/>
            <person name="Favel A."/>
            <person name="Rosso M.N."/>
            <person name="Martin F."/>
        </authorList>
    </citation>
    <scope>NUCLEOTIDE SEQUENCE [LARGE SCALE GENOMIC DNA]</scope>
    <source>
        <strain evidence="7 8">CIRM-BRFM 2984</strain>
    </source>
</reference>
<evidence type="ECO:0000256" key="5">
    <source>
        <dbReference type="ARBA" id="ARBA00023033"/>
    </source>
</evidence>
<sequence length="482" mass="53570">MVIEVRGLRRLFFPLERTPVSPEHYLFLSHQAASKQRQLIIDFLIIGAGVSGLSCAIALRRVGHRVVVVEREKEIGQSDVGRGVRLPPNLSKILYRWNLKSEVSAFAAKSKQIQISRCDHYWDDEVLRETQGEFLFGHPRPQLAALRKMIYDVAVGQGATVRLATTAVSVDPERRAVTLGSGETLTADVVIGADGAFGLVRPMLLNEQGIQEATKPTMCMYSATVAKALVEKDPQSKHFYEHEVISMFSFFGNNQSVISHPTGGLSCFTFTLFRPHDEYESSPSEGMRAALKSVVPRLRNLGPMISQPRRFPIFEHPPLKDWLADSGRVVVVGGAAHPIPTGSTQQYAMGLEDAAVLAKLFSHLATDSQITDFLYAFQELRQTRAQAVLTSETRVIHYMGMPNCPDQEARDRAMQAKHKAGVHLFSGEDESAEWAEIKTVFGYDAEDEADNWWVTWGRLKARSLGEPTTPPPQVNPLTSVFV</sequence>
<evidence type="ECO:0000256" key="1">
    <source>
        <dbReference type="ARBA" id="ARBA00007992"/>
    </source>
</evidence>
<dbReference type="SUPFAM" id="SSF51905">
    <property type="entry name" value="FAD/NAD(P)-binding domain"/>
    <property type="match status" value="1"/>
</dbReference>
<evidence type="ECO:0000256" key="2">
    <source>
        <dbReference type="ARBA" id="ARBA00022630"/>
    </source>
</evidence>
<dbReference type="Proteomes" id="UP001362999">
    <property type="component" value="Unassembled WGS sequence"/>
</dbReference>
<evidence type="ECO:0000313" key="7">
    <source>
        <dbReference type="EMBL" id="KAK7000769.1"/>
    </source>
</evidence>
<organism evidence="7 8">
    <name type="scientific">Favolaschia claudopus</name>
    <dbReference type="NCBI Taxonomy" id="2862362"/>
    <lineage>
        <taxon>Eukaryota</taxon>
        <taxon>Fungi</taxon>
        <taxon>Dikarya</taxon>
        <taxon>Basidiomycota</taxon>
        <taxon>Agaricomycotina</taxon>
        <taxon>Agaricomycetes</taxon>
        <taxon>Agaricomycetidae</taxon>
        <taxon>Agaricales</taxon>
        <taxon>Marasmiineae</taxon>
        <taxon>Mycenaceae</taxon>
        <taxon>Favolaschia</taxon>
    </lineage>
</organism>
<dbReference type="GO" id="GO:0071949">
    <property type="term" value="F:FAD binding"/>
    <property type="evidence" value="ECO:0007669"/>
    <property type="project" value="InterPro"/>
</dbReference>
<dbReference type="GO" id="GO:0004497">
    <property type="term" value="F:monooxygenase activity"/>
    <property type="evidence" value="ECO:0007669"/>
    <property type="project" value="UniProtKB-KW"/>
</dbReference>
<keyword evidence="2" id="KW-0285">Flavoprotein</keyword>
<evidence type="ECO:0000259" key="6">
    <source>
        <dbReference type="Pfam" id="PF01494"/>
    </source>
</evidence>
<dbReference type="PANTHER" id="PTHR13789:SF147">
    <property type="entry name" value="PUTATIVE (AFU_ORTHOLOGUE AFUA_2G01950)-RELATED"/>
    <property type="match status" value="1"/>
</dbReference>
<dbReference type="InterPro" id="IPR036188">
    <property type="entry name" value="FAD/NAD-bd_sf"/>
</dbReference>
<dbReference type="AlphaFoldDB" id="A0AAW0A3V5"/>
<keyword evidence="8" id="KW-1185">Reference proteome</keyword>
<keyword evidence="4" id="KW-0560">Oxidoreductase</keyword>
<dbReference type="InterPro" id="IPR050493">
    <property type="entry name" value="FAD-dep_Monooxygenase_BioMet"/>
</dbReference>
<keyword evidence="5" id="KW-0503">Monooxygenase</keyword>
<dbReference type="InterPro" id="IPR002938">
    <property type="entry name" value="FAD-bd"/>
</dbReference>
<comment type="caution">
    <text evidence="7">The sequence shown here is derived from an EMBL/GenBank/DDBJ whole genome shotgun (WGS) entry which is preliminary data.</text>
</comment>